<keyword evidence="3" id="KW-0560">Oxidoreductase</keyword>
<dbReference type="InterPro" id="IPR011047">
    <property type="entry name" value="Quinoprotein_ADH-like_sf"/>
</dbReference>
<comment type="similarity">
    <text evidence="2">Belongs to the bacterial PQQ dehydrogenase family.</text>
</comment>
<feature type="domain" description="Pyrrolo-quinoline quinone repeat" evidence="4">
    <location>
        <begin position="56"/>
        <end position="362"/>
    </location>
</feature>
<gene>
    <name evidence="5" type="ORF">ACFO9K_10110</name>
</gene>
<evidence type="ECO:0000256" key="1">
    <source>
        <dbReference type="ARBA" id="ARBA00001931"/>
    </source>
</evidence>
<dbReference type="SMART" id="SM00564">
    <property type="entry name" value="PQQ"/>
    <property type="match status" value="5"/>
</dbReference>
<dbReference type="SUPFAM" id="SSF50998">
    <property type="entry name" value="Quinoprotein alcohol dehydrogenase-like"/>
    <property type="match status" value="1"/>
</dbReference>
<evidence type="ECO:0000256" key="2">
    <source>
        <dbReference type="ARBA" id="ARBA00008156"/>
    </source>
</evidence>
<dbReference type="AlphaFoldDB" id="A0ABD5Q1L1"/>
<dbReference type="GeneID" id="73044692"/>
<keyword evidence="6" id="KW-1185">Reference proteome</keyword>
<dbReference type="Pfam" id="PF01011">
    <property type="entry name" value="PQQ"/>
    <property type="match status" value="2"/>
</dbReference>
<dbReference type="InterPro" id="IPR018391">
    <property type="entry name" value="PQQ_b-propeller_rpt"/>
</dbReference>
<dbReference type="Gene3D" id="2.140.10.10">
    <property type="entry name" value="Quinoprotein alcohol dehydrogenase-like superfamily"/>
    <property type="match status" value="1"/>
</dbReference>
<name>A0ABD5Q1L1_9EURY</name>
<evidence type="ECO:0000313" key="5">
    <source>
        <dbReference type="EMBL" id="MFC4824619.1"/>
    </source>
</evidence>
<evidence type="ECO:0000256" key="3">
    <source>
        <dbReference type="ARBA" id="ARBA00023002"/>
    </source>
</evidence>
<dbReference type="GO" id="GO:0016491">
    <property type="term" value="F:oxidoreductase activity"/>
    <property type="evidence" value="ECO:0007669"/>
    <property type="project" value="UniProtKB-KW"/>
</dbReference>
<sequence>MSIDEPHAEVTRTEDGIAVEYLADGPETIRQSDQRIPRLNVTQEMLLDSGDDPESWLMYGGGYRQQRFTTADVITPENVGELNLEYTIEVGSEEERGKLEGTPIVVPSDPPIMYQTNGPDVVRAVNARSGEVIWTYRYSPSGQQDQPPLLCCGSNNRGVAVRGKRLYMTTLDANLVAINRYTGEQQWLYNSAAPGEGYSATWAPVVYNGSILNGSAGGEYGVQGFIESINARTGEREWRTSMLPEEQWIGDAWQNGSATNWMTITVDPDTDTLYANVGNPGPDVNGIVRPGPNPYSDAVIALDTNSGDVNWYFQEVQHDWWDWDASQPPILFDAEVDGENRKMVSHAGKTGWNYLLGAEDGKLYERSREFCQHLNMWHLPQDNLEDTPWVMPSADGGGEWNPASYSRETGNVHVKAMNYPSKFQWDEVDEWEYPSTYLGGNFTVYPAMDDPGPAPDEWTQQLTYFSAVDPVSGDVVWQDRWENFSLGGSMSTTTGLTFVGNGDGEFIAYDSETGERRWQHQFDASVNASPMSWYDPGVGKQYVAVQAGGGGLRSVRDGRTVGVFSLEG</sequence>
<dbReference type="PANTHER" id="PTHR32303">
    <property type="entry name" value="QUINOPROTEIN ALCOHOL DEHYDROGENASE (CYTOCHROME C)"/>
    <property type="match status" value="1"/>
</dbReference>
<feature type="domain" description="Pyrrolo-quinoline quinone repeat" evidence="4">
    <location>
        <begin position="458"/>
        <end position="543"/>
    </location>
</feature>
<proteinExistence type="inferred from homology"/>
<comment type="caution">
    <text evidence="5">The sequence shown here is derived from an EMBL/GenBank/DDBJ whole genome shotgun (WGS) entry which is preliminary data.</text>
</comment>
<evidence type="ECO:0000259" key="4">
    <source>
        <dbReference type="Pfam" id="PF01011"/>
    </source>
</evidence>
<dbReference type="Proteomes" id="UP001595945">
    <property type="component" value="Unassembled WGS sequence"/>
</dbReference>
<protein>
    <submittedName>
        <fullName evidence="5">Pyrroloquinoline quinone-dependent dehydrogenase</fullName>
    </submittedName>
</protein>
<accession>A0ABD5Q1L1</accession>
<reference evidence="5 6" key="1">
    <citation type="journal article" date="2019" name="Int. J. Syst. Evol. Microbiol.">
        <title>The Global Catalogue of Microorganisms (GCM) 10K type strain sequencing project: providing services to taxonomists for standard genome sequencing and annotation.</title>
        <authorList>
            <consortium name="The Broad Institute Genomics Platform"/>
            <consortium name="The Broad Institute Genome Sequencing Center for Infectious Disease"/>
            <person name="Wu L."/>
            <person name="Ma J."/>
        </authorList>
    </citation>
    <scope>NUCLEOTIDE SEQUENCE [LARGE SCALE GENOMIC DNA]</scope>
    <source>
        <strain evidence="5 6">XZYJ18</strain>
    </source>
</reference>
<dbReference type="InterPro" id="IPR002372">
    <property type="entry name" value="PQQ_rpt_dom"/>
</dbReference>
<organism evidence="5 6">
    <name type="scientific">Halorussus aquaticus</name>
    <dbReference type="NCBI Taxonomy" id="2953748"/>
    <lineage>
        <taxon>Archaea</taxon>
        <taxon>Methanobacteriati</taxon>
        <taxon>Methanobacteriota</taxon>
        <taxon>Stenosarchaea group</taxon>
        <taxon>Halobacteria</taxon>
        <taxon>Halobacteriales</taxon>
        <taxon>Haladaptataceae</taxon>
        <taxon>Halorussus</taxon>
    </lineage>
</organism>
<dbReference type="RefSeq" id="WP_254269652.1">
    <property type="nucleotide sequence ID" value="NZ_CP100400.1"/>
</dbReference>
<evidence type="ECO:0000313" key="6">
    <source>
        <dbReference type="Proteomes" id="UP001595945"/>
    </source>
</evidence>
<comment type="cofactor">
    <cofactor evidence="1">
        <name>pyrroloquinoline quinone</name>
        <dbReference type="ChEBI" id="CHEBI:58442"/>
    </cofactor>
</comment>
<dbReference type="EMBL" id="JBHSHT010000001">
    <property type="protein sequence ID" value="MFC4824619.1"/>
    <property type="molecule type" value="Genomic_DNA"/>
</dbReference>